<dbReference type="GO" id="GO:0016491">
    <property type="term" value="F:oxidoreductase activity"/>
    <property type="evidence" value="ECO:0007669"/>
    <property type="project" value="UniProtKB-KW"/>
</dbReference>
<comment type="similarity">
    <text evidence="1">Belongs to the NAD(P)-dependent epimerase/dehydratase family.</text>
</comment>
<proteinExistence type="inferred from homology"/>
<dbReference type="SUPFAM" id="SSF51735">
    <property type="entry name" value="NAD(P)-binding Rossmann-fold domains"/>
    <property type="match status" value="1"/>
</dbReference>
<feature type="domain" description="NAD-dependent epimerase/dehydratase" evidence="5">
    <location>
        <begin position="5"/>
        <end position="165"/>
    </location>
</feature>
<dbReference type="InterPro" id="IPR036291">
    <property type="entry name" value="NAD(P)-bd_dom_sf"/>
</dbReference>
<organism evidence="6 7">
    <name type="scientific">Streptomyces griseofuscus</name>
    <dbReference type="NCBI Taxonomy" id="146922"/>
    <lineage>
        <taxon>Bacteria</taxon>
        <taxon>Bacillati</taxon>
        <taxon>Actinomycetota</taxon>
        <taxon>Actinomycetes</taxon>
        <taxon>Kitasatosporales</taxon>
        <taxon>Streptomycetaceae</taxon>
        <taxon>Streptomyces</taxon>
    </lineage>
</organism>
<feature type="compositionally biased region" description="Acidic residues" evidence="4">
    <location>
        <begin position="261"/>
        <end position="273"/>
    </location>
</feature>
<sequence>MSERIVITGAAGGVGTLLRPRLARAGRTLRLLDVAPVPEAAEGEDVETVRLSVTDLPAMRAALTGVDAVIHLGGLSVEGPWDEILDININGTRTVLEAARRAGVPRVIIASSSHAVGFHPRSEDEAPDYLFPRPDTYYGVSKVAAEALGSLYHDRYGLDVVCVRIGGCFERPIATRQLATWLSPDDCARLMEALIAAPSPGFRVVWGVSDNTRRWFSLDEARALGYEPQDDAERFAGELEGRHDPLDEIYLGGAFCSPSLDADDGMDDTDSTDSTDANS</sequence>
<dbReference type="EMBL" id="PDES01000005">
    <property type="protein sequence ID" value="RRQ86594.1"/>
    <property type="molecule type" value="Genomic_DNA"/>
</dbReference>
<dbReference type="Pfam" id="PF01370">
    <property type="entry name" value="Epimerase"/>
    <property type="match status" value="1"/>
</dbReference>
<dbReference type="Gene3D" id="3.40.50.720">
    <property type="entry name" value="NAD(P)-binding Rossmann-like Domain"/>
    <property type="match status" value="1"/>
</dbReference>
<dbReference type="InterPro" id="IPR001509">
    <property type="entry name" value="Epimerase_deHydtase"/>
</dbReference>
<evidence type="ECO:0000313" key="7">
    <source>
        <dbReference type="Proteomes" id="UP000276379"/>
    </source>
</evidence>
<evidence type="ECO:0000256" key="4">
    <source>
        <dbReference type="SAM" id="MobiDB-lite"/>
    </source>
</evidence>
<dbReference type="AlphaFoldDB" id="A0A426S8M1"/>
<evidence type="ECO:0000259" key="5">
    <source>
        <dbReference type="Pfam" id="PF01370"/>
    </source>
</evidence>
<accession>A0A426S8M1</accession>
<gene>
    <name evidence="6" type="ORF">CQW44_12135</name>
</gene>
<evidence type="ECO:0000256" key="3">
    <source>
        <dbReference type="ARBA" id="ARBA00023027"/>
    </source>
</evidence>
<keyword evidence="2" id="KW-0560">Oxidoreductase</keyword>
<name>A0A426S8M1_9ACTN</name>
<dbReference type="PANTHER" id="PTHR43103:SF5">
    <property type="entry name" value="4-EPIMERASE, PUTATIVE (AFU_ORTHOLOGUE AFUA_7G00360)-RELATED"/>
    <property type="match status" value="1"/>
</dbReference>
<reference evidence="6 7" key="1">
    <citation type="submission" date="2017-10" db="EMBL/GenBank/DDBJ databases">
        <title>Draft genome of actinobacteria isolated from guarana (Paullinia cupana (Mart.) Ducke.</title>
        <authorList>
            <person name="Siqueira K.A."/>
            <person name="Liotti R.G."/>
            <person name="Mendes T.A."/>
            <person name="Soares M.A."/>
        </authorList>
    </citation>
    <scope>NUCLEOTIDE SEQUENCE [LARGE SCALE GENOMIC DNA]</scope>
    <source>
        <strain evidence="6 7">199</strain>
    </source>
</reference>
<evidence type="ECO:0000313" key="6">
    <source>
        <dbReference type="EMBL" id="RRQ86594.1"/>
    </source>
</evidence>
<feature type="region of interest" description="Disordered" evidence="4">
    <location>
        <begin position="260"/>
        <end position="279"/>
    </location>
</feature>
<comment type="caution">
    <text evidence="6">The sequence shown here is derived from an EMBL/GenBank/DDBJ whole genome shotgun (WGS) entry which is preliminary data.</text>
</comment>
<evidence type="ECO:0000256" key="2">
    <source>
        <dbReference type="ARBA" id="ARBA00023002"/>
    </source>
</evidence>
<keyword evidence="7" id="KW-1185">Reference proteome</keyword>
<evidence type="ECO:0000256" key="1">
    <source>
        <dbReference type="ARBA" id="ARBA00007637"/>
    </source>
</evidence>
<keyword evidence="3" id="KW-0520">NAD</keyword>
<protein>
    <submittedName>
        <fullName evidence="6">NAD-dependent dehydratase</fullName>
    </submittedName>
</protein>
<dbReference type="PANTHER" id="PTHR43103">
    <property type="entry name" value="NUCLEOSIDE-DIPHOSPHATE-SUGAR EPIMERASE"/>
    <property type="match status" value="1"/>
</dbReference>
<dbReference type="Proteomes" id="UP000276379">
    <property type="component" value="Unassembled WGS sequence"/>
</dbReference>